<dbReference type="InterPro" id="IPR011051">
    <property type="entry name" value="RmlC_Cupin_sf"/>
</dbReference>
<dbReference type="InterPro" id="IPR018062">
    <property type="entry name" value="HTH_AraC-typ_CS"/>
</dbReference>
<gene>
    <name evidence="7" type="ORF">DJ021_10575</name>
</gene>
<dbReference type="InterPro" id="IPR003313">
    <property type="entry name" value="AraC-bd"/>
</dbReference>
<dbReference type="PANTHER" id="PTHR11019:SF159">
    <property type="entry name" value="TRANSCRIPTIONAL REGULATOR-RELATED"/>
    <property type="match status" value="1"/>
</dbReference>
<name>A0A328AZ64_9CAUL</name>
<evidence type="ECO:0000256" key="5">
    <source>
        <dbReference type="ARBA" id="ARBA00023163"/>
    </source>
</evidence>
<comment type="caution">
    <text evidence="7">The sequence shown here is derived from an EMBL/GenBank/DDBJ whole genome shotgun (WGS) entry which is preliminary data.</text>
</comment>
<evidence type="ECO:0000256" key="3">
    <source>
        <dbReference type="ARBA" id="ARBA00023125"/>
    </source>
</evidence>
<evidence type="ECO:0000313" key="8">
    <source>
        <dbReference type="Proteomes" id="UP000249842"/>
    </source>
</evidence>
<sequence>MGHVKRSTHGSDYQHVPRPVAVLADEYPPNFIDPPHSHERAQLLYASAGVVSVITDEVSYTVPPQRAVWMPSGVRHEVLCRGHVSVRTLYVEPDAAPHLPSRCQVLEVSSLLRELILEASTLPVEYEEVGREGRIMRLILDEIVASATHTTMALQVPMPQTARLVQICRSVMQEPGEDQDIDTWANVAGMGRRTFTRAFRRETGMSFSAWRQQARLAEALSRLSLGQSVTVVAFDVGYNSASAFTAMFQRAFGVAPSRYFTDS</sequence>
<dbReference type="InterPro" id="IPR014710">
    <property type="entry name" value="RmlC-like_jellyroll"/>
</dbReference>
<dbReference type="SUPFAM" id="SSF51182">
    <property type="entry name" value="RmlC-like cupins"/>
    <property type="match status" value="1"/>
</dbReference>
<dbReference type="SUPFAM" id="SSF46689">
    <property type="entry name" value="Homeodomain-like"/>
    <property type="match status" value="1"/>
</dbReference>
<keyword evidence="1" id="KW-0678">Repressor</keyword>
<keyword evidence="3" id="KW-0238">DNA-binding</keyword>
<feature type="domain" description="HTH araC/xylS-type" evidence="6">
    <location>
        <begin position="162"/>
        <end position="262"/>
    </location>
</feature>
<keyword evidence="2" id="KW-0805">Transcription regulation</keyword>
<evidence type="ECO:0000256" key="2">
    <source>
        <dbReference type="ARBA" id="ARBA00023015"/>
    </source>
</evidence>
<dbReference type="SMART" id="SM00342">
    <property type="entry name" value="HTH_ARAC"/>
    <property type="match status" value="1"/>
</dbReference>
<reference evidence="8" key="1">
    <citation type="submission" date="2018-05" db="EMBL/GenBank/DDBJ databases">
        <authorList>
            <person name="Li X."/>
        </authorList>
    </citation>
    <scope>NUCLEOTIDE SEQUENCE [LARGE SCALE GENOMIC DNA]</scope>
    <source>
        <strain evidence="8">HKS-05</strain>
    </source>
</reference>
<dbReference type="InterPro" id="IPR009057">
    <property type="entry name" value="Homeodomain-like_sf"/>
</dbReference>
<dbReference type="GO" id="GO:0043565">
    <property type="term" value="F:sequence-specific DNA binding"/>
    <property type="evidence" value="ECO:0007669"/>
    <property type="project" value="InterPro"/>
</dbReference>
<keyword evidence="8" id="KW-1185">Reference proteome</keyword>
<proteinExistence type="predicted"/>
<evidence type="ECO:0000256" key="4">
    <source>
        <dbReference type="ARBA" id="ARBA00023159"/>
    </source>
</evidence>
<dbReference type="PROSITE" id="PS00041">
    <property type="entry name" value="HTH_ARAC_FAMILY_1"/>
    <property type="match status" value="1"/>
</dbReference>
<dbReference type="Pfam" id="PF12833">
    <property type="entry name" value="HTH_18"/>
    <property type="match status" value="1"/>
</dbReference>
<dbReference type="Proteomes" id="UP000249842">
    <property type="component" value="Unassembled WGS sequence"/>
</dbReference>
<dbReference type="OrthoDB" id="9804543at2"/>
<dbReference type="PROSITE" id="PS01124">
    <property type="entry name" value="HTH_ARAC_FAMILY_2"/>
    <property type="match status" value="1"/>
</dbReference>
<dbReference type="InterPro" id="IPR020449">
    <property type="entry name" value="Tscrpt_reg_AraC-type_HTH"/>
</dbReference>
<dbReference type="CDD" id="cd06124">
    <property type="entry name" value="cupin_NimR-like_N"/>
    <property type="match status" value="1"/>
</dbReference>
<dbReference type="EMBL" id="QFYP01000001">
    <property type="protein sequence ID" value="RAK60213.1"/>
    <property type="molecule type" value="Genomic_DNA"/>
</dbReference>
<keyword evidence="4" id="KW-0010">Activator</keyword>
<evidence type="ECO:0000259" key="6">
    <source>
        <dbReference type="PROSITE" id="PS01124"/>
    </source>
</evidence>
<dbReference type="InterPro" id="IPR018060">
    <property type="entry name" value="HTH_AraC"/>
</dbReference>
<protein>
    <submittedName>
        <fullName evidence="7">AraC family transcriptional regulator</fullName>
    </submittedName>
</protein>
<keyword evidence="5" id="KW-0804">Transcription</keyword>
<evidence type="ECO:0000256" key="1">
    <source>
        <dbReference type="ARBA" id="ARBA00022491"/>
    </source>
</evidence>
<dbReference type="FunFam" id="1.10.10.60:FF:000132">
    <property type="entry name" value="AraC family transcriptional regulator"/>
    <property type="match status" value="1"/>
</dbReference>
<evidence type="ECO:0000313" key="7">
    <source>
        <dbReference type="EMBL" id="RAK60213.1"/>
    </source>
</evidence>
<dbReference type="GO" id="GO:0003700">
    <property type="term" value="F:DNA-binding transcription factor activity"/>
    <property type="evidence" value="ECO:0007669"/>
    <property type="project" value="InterPro"/>
</dbReference>
<dbReference type="PRINTS" id="PR00032">
    <property type="entry name" value="HTHARAC"/>
</dbReference>
<dbReference type="AlphaFoldDB" id="A0A328AZ64"/>
<dbReference type="Gene3D" id="1.10.10.60">
    <property type="entry name" value="Homeodomain-like"/>
    <property type="match status" value="2"/>
</dbReference>
<dbReference type="Gene3D" id="2.60.120.10">
    <property type="entry name" value="Jelly Rolls"/>
    <property type="match status" value="1"/>
</dbReference>
<dbReference type="Pfam" id="PF02311">
    <property type="entry name" value="AraC_binding"/>
    <property type="match status" value="1"/>
</dbReference>
<accession>A0A328AZ64</accession>
<dbReference type="PANTHER" id="PTHR11019">
    <property type="entry name" value="HTH-TYPE TRANSCRIPTIONAL REGULATOR NIMR"/>
    <property type="match status" value="1"/>
</dbReference>
<organism evidence="7 8">
    <name type="scientific">Phenylobacterium hankyongense</name>
    <dbReference type="NCBI Taxonomy" id="1813876"/>
    <lineage>
        <taxon>Bacteria</taxon>
        <taxon>Pseudomonadati</taxon>
        <taxon>Pseudomonadota</taxon>
        <taxon>Alphaproteobacteria</taxon>
        <taxon>Caulobacterales</taxon>
        <taxon>Caulobacteraceae</taxon>
        <taxon>Phenylobacterium</taxon>
    </lineage>
</organism>